<dbReference type="Proteomes" id="UP000276133">
    <property type="component" value="Unassembled WGS sequence"/>
</dbReference>
<dbReference type="EMBL" id="REGN01001096">
    <property type="protein sequence ID" value="RNA37092.1"/>
    <property type="molecule type" value="Genomic_DNA"/>
</dbReference>
<organism evidence="1 2">
    <name type="scientific">Brachionus plicatilis</name>
    <name type="common">Marine rotifer</name>
    <name type="synonym">Brachionus muelleri</name>
    <dbReference type="NCBI Taxonomy" id="10195"/>
    <lineage>
        <taxon>Eukaryota</taxon>
        <taxon>Metazoa</taxon>
        <taxon>Spiralia</taxon>
        <taxon>Gnathifera</taxon>
        <taxon>Rotifera</taxon>
        <taxon>Eurotatoria</taxon>
        <taxon>Monogononta</taxon>
        <taxon>Pseudotrocha</taxon>
        <taxon>Ploima</taxon>
        <taxon>Brachionidae</taxon>
        <taxon>Brachionus</taxon>
    </lineage>
</organism>
<sequence length="60" mass="7259">MIKLMFFKFSNRSIFCTNFKLIRFAKLNYKLVEKFKLACQKELIQALCCKILKGKHRNRN</sequence>
<evidence type="ECO:0000313" key="1">
    <source>
        <dbReference type="EMBL" id="RNA37092.1"/>
    </source>
</evidence>
<gene>
    <name evidence="1" type="ORF">BpHYR1_046216</name>
</gene>
<keyword evidence="2" id="KW-1185">Reference proteome</keyword>
<evidence type="ECO:0000313" key="2">
    <source>
        <dbReference type="Proteomes" id="UP000276133"/>
    </source>
</evidence>
<reference evidence="1 2" key="1">
    <citation type="journal article" date="2018" name="Sci. Rep.">
        <title>Genomic signatures of local adaptation to the degree of environmental predictability in rotifers.</title>
        <authorList>
            <person name="Franch-Gras L."/>
            <person name="Hahn C."/>
            <person name="Garcia-Roger E.M."/>
            <person name="Carmona M.J."/>
            <person name="Serra M."/>
            <person name="Gomez A."/>
        </authorList>
    </citation>
    <scope>NUCLEOTIDE SEQUENCE [LARGE SCALE GENOMIC DNA]</scope>
    <source>
        <strain evidence="1">HYR1</strain>
    </source>
</reference>
<comment type="caution">
    <text evidence="1">The sequence shown here is derived from an EMBL/GenBank/DDBJ whole genome shotgun (WGS) entry which is preliminary data.</text>
</comment>
<protein>
    <submittedName>
        <fullName evidence="1">Uncharacterized protein</fullName>
    </submittedName>
</protein>
<proteinExistence type="predicted"/>
<dbReference type="AlphaFoldDB" id="A0A3M7SN12"/>
<accession>A0A3M7SN12</accession>
<name>A0A3M7SN12_BRAPC</name>